<feature type="region of interest" description="Disordered" evidence="1">
    <location>
        <begin position="1"/>
        <end position="29"/>
    </location>
</feature>
<sequence length="29" mass="3326">MATESKTFNVSKKRNKEKGKKKKSMILNA</sequence>
<evidence type="ECO:0000256" key="1">
    <source>
        <dbReference type="SAM" id="MobiDB-lite"/>
    </source>
</evidence>
<reference evidence="2" key="1">
    <citation type="submission" date="2014-11" db="EMBL/GenBank/DDBJ databases">
        <authorList>
            <person name="Amaro Gonzalez C."/>
        </authorList>
    </citation>
    <scope>NUCLEOTIDE SEQUENCE</scope>
</reference>
<evidence type="ECO:0000313" key="2">
    <source>
        <dbReference type="EMBL" id="JAH15501.1"/>
    </source>
</evidence>
<name>A0A0E9QF52_ANGAN</name>
<dbReference type="EMBL" id="GBXM01093076">
    <property type="protein sequence ID" value="JAH15501.1"/>
    <property type="molecule type" value="Transcribed_RNA"/>
</dbReference>
<accession>A0A0E9QF52</accession>
<protein>
    <submittedName>
        <fullName evidence="2">Uncharacterized protein</fullName>
    </submittedName>
</protein>
<reference evidence="2" key="2">
    <citation type="journal article" date="2015" name="Fish Shellfish Immunol.">
        <title>Early steps in the European eel (Anguilla anguilla)-Vibrio vulnificus interaction in the gills: Role of the RtxA13 toxin.</title>
        <authorList>
            <person name="Callol A."/>
            <person name="Pajuelo D."/>
            <person name="Ebbesson L."/>
            <person name="Teles M."/>
            <person name="MacKenzie S."/>
            <person name="Amaro C."/>
        </authorList>
    </citation>
    <scope>NUCLEOTIDE SEQUENCE</scope>
</reference>
<feature type="compositionally biased region" description="Polar residues" evidence="1">
    <location>
        <begin position="1"/>
        <end position="10"/>
    </location>
</feature>
<feature type="compositionally biased region" description="Basic residues" evidence="1">
    <location>
        <begin position="11"/>
        <end position="29"/>
    </location>
</feature>
<organism evidence="2">
    <name type="scientific">Anguilla anguilla</name>
    <name type="common">European freshwater eel</name>
    <name type="synonym">Muraena anguilla</name>
    <dbReference type="NCBI Taxonomy" id="7936"/>
    <lineage>
        <taxon>Eukaryota</taxon>
        <taxon>Metazoa</taxon>
        <taxon>Chordata</taxon>
        <taxon>Craniata</taxon>
        <taxon>Vertebrata</taxon>
        <taxon>Euteleostomi</taxon>
        <taxon>Actinopterygii</taxon>
        <taxon>Neopterygii</taxon>
        <taxon>Teleostei</taxon>
        <taxon>Anguilliformes</taxon>
        <taxon>Anguillidae</taxon>
        <taxon>Anguilla</taxon>
    </lineage>
</organism>
<proteinExistence type="predicted"/>
<dbReference type="AlphaFoldDB" id="A0A0E9QF52"/>